<feature type="region of interest" description="Disordered" evidence="1">
    <location>
        <begin position="187"/>
        <end position="229"/>
    </location>
</feature>
<proteinExistence type="predicted"/>
<feature type="region of interest" description="Disordered" evidence="1">
    <location>
        <begin position="131"/>
        <end position="170"/>
    </location>
</feature>
<reference evidence="2 3" key="1">
    <citation type="submission" date="2020-04" db="EMBL/GenBank/DDBJ databases">
        <authorList>
            <person name="Alioto T."/>
            <person name="Alioto T."/>
            <person name="Gomez Garrido J."/>
        </authorList>
    </citation>
    <scope>NUCLEOTIDE SEQUENCE [LARGE SCALE GENOMIC DNA]</scope>
</reference>
<comment type="caution">
    <text evidence="2">The sequence shown here is derived from an EMBL/GenBank/DDBJ whole genome shotgun (WGS) entry which is preliminary data.</text>
</comment>
<evidence type="ECO:0000313" key="3">
    <source>
        <dbReference type="Proteomes" id="UP000494165"/>
    </source>
</evidence>
<dbReference type="Proteomes" id="UP000494165">
    <property type="component" value="Unassembled WGS sequence"/>
</dbReference>
<accession>A0A8S1DZC5</accession>
<dbReference type="EMBL" id="CADEPI010000489">
    <property type="protein sequence ID" value="CAB3386516.1"/>
    <property type="molecule type" value="Genomic_DNA"/>
</dbReference>
<name>A0A8S1DZC5_9INSE</name>
<sequence length="229" mass="25571">MTTNVRDIIRNHQVKVPEGAIKCFEDKVQSSDPKKLALYSCTMTRILFAYIIGERVISQQSFRSIDGCTRPDMKVLNCIQDMMDSRPVFGKVDVSEEFQKFGDMLRTQQKCQSVRPTRSVTYYAGGAKKRSARCGKREKEEAKKRRAGSKTEGQQSVAHQVSRSAPSVPKDDCLIQELSEFVVLKGAASSNSSQEEHSPVGPEKRQLTDNEASVVSKALPSMPDLFSDE</sequence>
<feature type="compositionally biased region" description="Basic and acidic residues" evidence="1">
    <location>
        <begin position="194"/>
        <end position="208"/>
    </location>
</feature>
<dbReference type="AlphaFoldDB" id="A0A8S1DZC5"/>
<protein>
    <submittedName>
        <fullName evidence="2">Uncharacterized protein</fullName>
    </submittedName>
</protein>
<keyword evidence="3" id="KW-1185">Reference proteome</keyword>
<evidence type="ECO:0000313" key="2">
    <source>
        <dbReference type="EMBL" id="CAB3386516.1"/>
    </source>
</evidence>
<evidence type="ECO:0000256" key="1">
    <source>
        <dbReference type="SAM" id="MobiDB-lite"/>
    </source>
</evidence>
<gene>
    <name evidence="2" type="ORF">CLODIP_2_CD11833</name>
</gene>
<organism evidence="2 3">
    <name type="scientific">Cloeon dipterum</name>
    <dbReference type="NCBI Taxonomy" id="197152"/>
    <lineage>
        <taxon>Eukaryota</taxon>
        <taxon>Metazoa</taxon>
        <taxon>Ecdysozoa</taxon>
        <taxon>Arthropoda</taxon>
        <taxon>Hexapoda</taxon>
        <taxon>Insecta</taxon>
        <taxon>Pterygota</taxon>
        <taxon>Palaeoptera</taxon>
        <taxon>Ephemeroptera</taxon>
        <taxon>Pisciforma</taxon>
        <taxon>Baetidae</taxon>
        <taxon>Cloeon</taxon>
    </lineage>
</organism>
<feature type="compositionally biased region" description="Polar residues" evidence="1">
    <location>
        <begin position="151"/>
        <end position="165"/>
    </location>
</feature>